<dbReference type="Pfam" id="PF00155">
    <property type="entry name" value="Aminotran_1_2"/>
    <property type="match status" value="1"/>
</dbReference>
<keyword evidence="5" id="KW-0663">Pyridoxal phosphate</keyword>
<dbReference type="EMBL" id="JAVRER010000037">
    <property type="protein sequence ID" value="MDT0418034.1"/>
    <property type="molecule type" value="Genomic_DNA"/>
</dbReference>
<comment type="similarity">
    <text evidence="2">Belongs to the class-I pyridoxal-phosphate-dependent aminotransferase family.</text>
</comment>
<dbReference type="InterPro" id="IPR015421">
    <property type="entry name" value="PyrdxlP-dep_Trfase_major"/>
</dbReference>
<keyword evidence="3" id="KW-0032">Aminotransferase</keyword>
<dbReference type="PANTHER" id="PTHR46383">
    <property type="entry name" value="ASPARTATE AMINOTRANSFERASE"/>
    <property type="match status" value="1"/>
</dbReference>
<reference evidence="9" key="1">
    <citation type="submission" date="2023-07" db="EMBL/GenBank/DDBJ databases">
        <title>30 novel species of actinomycetes from the DSMZ collection.</title>
        <authorList>
            <person name="Nouioui I."/>
        </authorList>
    </citation>
    <scope>NUCLEOTIDE SEQUENCE [LARGE SCALE GENOMIC DNA]</scope>
    <source>
        <strain evidence="9">DSM 41982</strain>
    </source>
</reference>
<evidence type="ECO:0000256" key="1">
    <source>
        <dbReference type="ARBA" id="ARBA00001933"/>
    </source>
</evidence>
<name>A0ABD5E9I7_9ACTN</name>
<gene>
    <name evidence="8" type="ORF">RM574_21340</name>
</gene>
<comment type="caution">
    <text evidence="8">The sequence shown here is derived from an EMBL/GenBank/DDBJ whole genome shotgun (WGS) entry which is preliminary data.</text>
</comment>
<evidence type="ECO:0000256" key="4">
    <source>
        <dbReference type="ARBA" id="ARBA00022679"/>
    </source>
</evidence>
<protein>
    <recommendedName>
        <fullName evidence="7">Aminotransferase class I/classII large domain-containing protein</fullName>
    </recommendedName>
</protein>
<proteinExistence type="inferred from homology"/>
<evidence type="ECO:0000313" key="9">
    <source>
        <dbReference type="Proteomes" id="UP001183607"/>
    </source>
</evidence>
<feature type="domain" description="Aminotransferase class I/classII large" evidence="7">
    <location>
        <begin position="41"/>
        <end position="174"/>
    </location>
</feature>
<feature type="region of interest" description="Disordered" evidence="6">
    <location>
        <begin position="396"/>
        <end position="445"/>
    </location>
</feature>
<accession>A0ABD5E9I7</accession>
<evidence type="ECO:0000256" key="3">
    <source>
        <dbReference type="ARBA" id="ARBA00022576"/>
    </source>
</evidence>
<evidence type="ECO:0000313" key="8">
    <source>
        <dbReference type="EMBL" id="MDT0418034.1"/>
    </source>
</evidence>
<organism evidence="8 9">
    <name type="scientific">Streptomyces evansiae</name>
    <dbReference type="NCBI Taxonomy" id="3075535"/>
    <lineage>
        <taxon>Bacteria</taxon>
        <taxon>Bacillati</taxon>
        <taxon>Actinomycetota</taxon>
        <taxon>Actinomycetes</taxon>
        <taxon>Kitasatosporales</taxon>
        <taxon>Streptomycetaceae</taxon>
        <taxon>Streptomyces</taxon>
    </lineage>
</organism>
<dbReference type="InterPro" id="IPR015424">
    <property type="entry name" value="PyrdxlP-dep_Trfase"/>
</dbReference>
<evidence type="ECO:0000256" key="2">
    <source>
        <dbReference type="ARBA" id="ARBA00007441"/>
    </source>
</evidence>
<dbReference type="RefSeq" id="WP_311677394.1">
    <property type="nucleotide sequence ID" value="NZ_JAVRER010000037.1"/>
</dbReference>
<dbReference type="InterPro" id="IPR050596">
    <property type="entry name" value="AspAT/PAT-like"/>
</dbReference>
<dbReference type="AlphaFoldDB" id="A0ABD5E9I7"/>
<keyword evidence="4" id="KW-0808">Transferase</keyword>
<evidence type="ECO:0000256" key="5">
    <source>
        <dbReference type="ARBA" id="ARBA00022898"/>
    </source>
</evidence>
<dbReference type="PANTHER" id="PTHR46383:SF1">
    <property type="entry name" value="ASPARTATE AMINOTRANSFERASE"/>
    <property type="match status" value="1"/>
</dbReference>
<dbReference type="InterPro" id="IPR004839">
    <property type="entry name" value="Aminotransferase_I/II_large"/>
</dbReference>
<evidence type="ECO:0000259" key="7">
    <source>
        <dbReference type="Pfam" id="PF00155"/>
    </source>
</evidence>
<feature type="region of interest" description="Disordered" evidence="6">
    <location>
        <begin position="355"/>
        <end position="378"/>
    </location>
</feature>
<dbReference type="Proteomes" id="UP001183607">
    <property type="component" value="Unassembled WGS sequence"/>
</dbReference>
<dbReference type="GO" id="GO:0008483">
    <property type="term" value="F:transaminase activity"/>
    <property type="evidence" value="ECO:0007669"/>
    <property type="project" value="UniProtKB-KW"/>
</dbReference>
<dbReference type="Gene3D" id="3.40.640.10">
    <property type="entry name" value="Type I PLP-dependent aspartate aminotransferase-like (Major domain)"/>
    <property type="match status" value="1"/>
</dbReference>
<sequence length="445" mass="45140">MGSRGGRDPGFLEPSYAVAGFAAPAELSGRLGETAGDGDVVAAACGYWARRGLETGPEGVLLAPGGGALLLALLAARGGGILVPRPCAAWWLPQARLLGRAAHPVPTPAEYGGVPDPYALMETVRRVLREGGDPRVLVLGVVDDPTGTVPEPEAVDAALEAAAGCGLTVVVDESLRDTPHSPHHPLVLSPARAHPDDVVVLTDLAGALLPADWPLALARFPATPAGLALRARTADALTAAGARPAGPLRAPAAHALAEPPELCARARAIARAHGLVARAAHARATAAGAFALPPRAGRSLLVDLGPFREALAARGVLDAVDLEADLNARLPFPVHGGHRFGDPLPALRVRMPTAGLLGPSPAAREPALTSPDPLALPDPRRALSMFEAVLRDLAATEPPHAPGTGHRQDGTGTATHAGRDSRDTGTGTDAGTGTGTGGRTVEGAE</sequence>
<comment type="cofactor">
    <cofactor evidence="1">
        <name>pyridoxal 5'-phosphate</name>
        <dbReference type="ChEBI" id="CHEBI:597326"/>
    </cofactor>
</comment>
<evidence type="ECO:0000256" key="6">
    <source>
        <dbReference type="SAM" id="MobiDB-lite"/>
    </source>
</evidence>
<feature type="compositionally biased region" description="Gly residues" evidence="6">
    <location>
        <begin position="428"/>
        <end position="445"/>
    </location>
</feature>
<dbReference type="SUPFAM" id="SSF53383">
    <property type="entry name" value="PLP-dependent transferases"/>
    <property type="match status" value="1"/>
</dbReference>